<keyword evidence="9 16" id="KW-1133">Transmembrane helix</keyword>
<keyword evidence="7 16" id="KW-0812">Transmembrane</keyword>
<keyword evidence="8 16" id="KW-1278">Translocase</keyword>
<dbReference type="NCBIfam" id="TIGR01938">
    <property type="entry name" value="nqrC"/>
    <property type="match status" value="1"/>
</dbReference>
<organism evidence="18 19">
    <name type="scientific">Galbibacter marinus</name>
    <dbReference type="NCBI Taxonomy" id="555500"/>
    <lineage>
        <taxon>Bacteria</taxon>
        <taxon>Pseudomonadati</taxon>
        <taxon>Bacteroidota</taxon>
        <taxon>Flavobacteriia</taxon>
        <taxon>Flavobacteriales</taxon>
        <taxon>Flavobacteriaceae</taxon>
        <taxon>Galbibacter</taxon>
    </lineage>
</organism>
<dbReference type="PANTHER" id="PTHR37838">
    <property type="entry name" value="NA(+)-TRANSLOCATING NADH-QUINONE REDUCTASE SUBUNIT C"/>
    <property type="match status" value="1"/>
</dbReference>
<accession>K2Q3I8</accession>
<evidence type="ECO:0000313" key="18">
    <source>
        <dbReference type="EMBL" id="EKF55421.1"/>
    </source>
</evidence>
<feature type="modified residue" description="FMN phosphoryl threonine" evidence="16">
    <location>
        <position position="210"/>
    </location>
</feature>
<dbReference type="OrthoDB" id="9813828at2"/>
<evidence type="ECO:0000256" key="10">
    <source>
        <dbReference type="ARBA" id="ARBA00023027"/>
    </source>
</evidence>
<evidence type="ECO:0000256" key="16">
    <source>
        <dbReference type="HAMAP-Rule" id="MF_00427"/>
    </source>
</evidence>
<dbReference type="Proteomes" id="UP000007364">
    <property type="component" value="Unassembled WGS sequence"/>
</dbReference>
<proteinExistence type="inferred from homology"/>
<gene>
    <name evidence="16" type="primary">nqrC</name>
    <name evidence="18" type="ORF">I215_06912</name>
</gene>
<keyword evidence="13 16" id="KW-0830">Ubiquinone</keyword>
<comment type="caution">
    <text evidence="18">The sequence shown here is derived from an EMBL/GenBank/DDBJ whole genome shotgun (WGS) entry which is preliminary data.</text>
</comment>
<keyword evidence="6 16" id="KW-0288">FMN</keyword>
<protein>
    <recommendedName>
        <fullName evidence="16">Na(+)-translocating NADH-quinone reductase subunit C</fullName>
        <shortName evidence="16">Na(+)-NQR subunit C</shortName>
        <shortName evidence="16">Na(+)-translocating NQR subunit C</shortName>
        <ecNumber evidence="16">7.2.1.1</ecNumber>
    </recommendedName>
    <alternativeName>
        <fullName evidence="16">NQR complex subunit C</fullName>
    </alternativeName>
    <alternativeName>
        <fullName evidence="16">NQR-1 subunit C</fullName>
    </alternativeName>
</protein>
<reference evidence="18 19" key="1">
    <citation type="journal article" date="2012" name="J. Bacteriol.">
        <title>Genome Sequence of Galbibacter marinum Type Strain ck-I2-15.</title>
        <authorList>
            <person name="Lai Q."/>
            <person name="Li C."/>
            <person name="Shao Z."/>
        </authorList>
    </citation>
    <scope>NUCLEOTIDE SEQUENCE [LARGE SCALE GENOMIC DNA]</scope>
    <source>
        <strain evidence="19">ck-I2-15</strain>
    </source>
</reference>
<comment type="subcellular location">
    <subcellularLocation>
        <location evidence="16">Cell membrane</location>
        <topology evidence="16">Single-pass membrane protein</topology>
    </subcellularLocation>
</comment>
<evidence type="ECO:0000256" key="3">
    <source>
        <dbReference type="ARBA" id="ARBA00022519"/>
    </source>
</evidence>
<evidence type="ECO:0000259" key="17">
    <source>
        <dbReference type="SMART" id="SM00900"/>
    </source>
</evidence>
<comment type="subunit">
    <text evidence="16">Composed of six subunits; NqrA, NqrB, NqrC, NqrD, NqrE and NqrF.</text>
</comment>
<comment type="caution">
    <text evidence="16">Lacks conserved residue(s) required for the propagation of feature annotation.</text>
</comment>
<keyword evidence="3" id="KW-0997">Cell inner membrane</keyword>
<dbReference type="PANTHER" id="PTHR37838:SF1">
    <property type="entry name" value="NA(+)-TRANSLOCATING NADH-QUINONE REDUCTASE SUBUNIT C"/>
    <property type="match status" value="1"/>
</dbReference>
<comment type="function">
    <text evidence="16">NQR complex catalyzes the reduction of ubiquinone-1 to ubiquinol by two successive reactions, coupled with the transport of Na(+) ions from the cytoplasm to the periplasm. NqrA to NqrE are probably involved in the second step, the conversion of ubisemiquinone to ubiquinol.</text>
</comment>
<evidence type="ECO:0000256" key="8">
    <source>
        <dbReference type="ARBA" id="ARBA00022967"/>
    </source>
</evidence>
<feature type="transmembrane region" description="Helical" evidence="16">
    <location>
        <begin position="7"/>
        <end position="28"/>
    </location>
</feature>
<keyword evidence="2 16" id="KW-1003">Cell membrane</keyword>
<dbReference type="GO" id="GO:0016655">
    <property type="term" value="F:oxidoreductase activity, acting on NAD(P)H, quinone or similar compound as acceptor"/>
    <property type="evidence" value="ECO:0007669"/>
    <property type="project" value="UniProtKB-UniRule"/>
</dbReference>
<dbReference type="RefSeq" id="WP_008991246.1">
    <property type="nucleotide sequence ID" value="NZ_AMSG01000007.1"/>
</dbReference>
<evidence type="ECO:0000256" key="5">
    <source>
        <dbReference type="ARBA" id="ARBA00022630"/>
    </source>
</evidence>
<name>K2Q3I8_9FLAO</name>
<dbReference type="AlphaFoldDB" id="K2Q3I8"/>
<dbReference type="GO" id="GO:0005886">
    <property type="term" value="C:plasma membrane"/>
    <property type="evidence" value="ECO:0007669"/>
    <property type="project" value="UniProtKB-SubCell"/>
</dbReference>
<dbReference type="InterPro" id="IPR010204">
    <property type="entry name" value="NqrC"/>
</dbReference>
<dbReference type="EMBL" id="AMSG01000007">
    <property type="protein sequence ID" value="EKF55421.1"/>
    <property type="molecule type" value="Genomic_DNA"/>
</dbReference>
<keyword evidence="1 16" id="KW-0813">Transport</keyword>
<evidence type="ECO:0000313" key="19">
    <source>
        <dbReference type="Proteomes" id="UP000007364"/>
    </source>
</evidence>
<evidence type="ECO:0000256" key="12">
    <source>
        <dbReference type="ARBA" id="ARBA00023065"/>
    </source>
</evidence>
<evidence type="ECO:0000256" key="6">
    <source>
        <dbReference type="ARBA" id="ARBA00022643"/>
    </source>
</evidence>
<keyword evidence="19" id="KW-1185">Reference proteome</keyword>
<dbReference type="eggNOG" id="COG2869">
    <property type="taxonomic scope" value="Bacteria"/>
</dbReference>
<evidence type="ECO:0000256" key="1">
    <source>
        <dbReference type="ARBA" id="ARBA00022448"/>
    </source>
</evidence>
<dbReference type="PATRIC" id="fig|555500.3.peg.1432"/>
<evidence type="ECO:0000256" key="7">
    <source>
        <dbReference type="ARBA" id="ARBA00022692"/>
    </source>
</evidence>
<dbReference type="EC" id="7.2.1.1" evidence="16"/>
<dbReference type="STRING" id="555500.I215_06912"/>
<comment type="similarity">
    <text evidence="16">Belongs to the NqrC family.</text>
</comment>
<keyword evidence="12 16" id="KW-0406">Ion transport</keyword>
<keyword evidence="10 16" id="KW-0520">NAD</keyword>
<keyword evidence="11 16" id="KW-0915">Sodium</keyword>
<sequence length="241" mass="26558">MNRESNAYTLIFAVIMVVVVASALAIAATSLQPLQAQNIKIEKMQDILSTIEISTTKEEAEEIYNQYITEVLALDSNGEVVLEGPEAFAIDLAKEYKKETNQQRFPLYVADVDGSTYYVIPLYGAGLWNSIWGYISLEEDGNTVKGTVFSHAGETPGLGAEITQDWFQERFIGEKIKNSNGEFVGINVQKGYSGGNDKDDNAVDAISGATITGDGVTNMIHERLEYYISYLEKQNTNLALN</sequence>
<evidence type="ECO:0000256" key="13">
    <source>
        <dbReference type="ARBA" id="ARBA00023075"/>
    </source>
</evidence>
<evidence type="ECO:0000256" key="15">
    <source>
        <dbReference type="ARBA" id="ARBA00023201"/>
    </source>
</evidence>
<dbReference type="Pfam" id="PF04205">
    <property type="entry name" value="FMN_bind"/>
    <property type="match status" value="1"/>
</dbReference>
<dbReference type="HAMAP" id="MF_00427">
    <property type="entry name" value="NqrC"/>
    <property type="match status" value="1"/>
</dbReference>
<evidence type="ECO:0000256" key="14">
    <source>
        <dbReference type="ARBA" id="ARBA00023136"/>
    </source>
</evidence>
<evidence type="ECO:0000256" key="4">
    <source>
        <dbReference type="ARBA" id="ARBA00022553"/>
    </source>
</evidence>
<dbReference type="SMART" id="SM00900">
    <property type="entry name" value="FMN_bind"/>
    <property type="match status" value="1"/>
</dbReference>
<comment type="cofactor">
    <cofactor evidence="16">
        <name>FMN</name>
        <dbReference type="ChEBI" id="CHEBI:58210"/>
    </cofactor>
</comment>
<dbReference type="InterPro" id="IPR007329">
    <property type="entry name" value="FMN-bd"/>
</dbReference>
<dbReference type="GO" id="GO:0010181">
    <property type="term" value="F:FMN binding"/>
    <property type="evidence" value="ECO:0007669"/>
    <property type="project" value="UniProtKB-UniRule"/>
</dbReference>
<keyword evidence="14 16" id="KW-0472">Membrane</keyword>
<keyword evidence="15 16" id="KW-0739">Sodium transport</keyword>
<evidence type="ECO:0000256" key="2">
    <source>
        <dbReference type="ARBA" id="ARBA00022475"/>
    </source>
</evidence>
<keyword evidence="4 16" id="KW-0597">Phosphoprotein</keyword>
<feature type="domain" description="FMN-binding" evidence="17">
    <location>
        <begin position="126"/>
        <end position="227"/>
    </location>
</feature>
<comment type="catalytic activity">
    <reaction evidence="16">
        <text>a ubiquinone + n Na(+)(in) + NADH + H(+) = a ubiquinol + n Na(+)(out) + NAD(+)</text>
        <dbReference type="Rhea" id="RHEA:47748"/>
        <dbReference type="Rhea" id="RHEA-COMP:9565"/>
        <dbReference type="Rhea" id="RHEA-COMP:9566"/>
        <dbReference type="ChEBI" id="CHEBI:15378"/>
        <dbReference type="ChEBI" id="CHEBI:16389"/>
        <dbReference type="ChEBI" id="CHEBI:17976"/>
        <dbReference type="ChEBI" id="CHEBI:29101"/>
        <dbReference type="ChEBI" id="CHEBI:57540"/>
        <dbReference type="ChEBI" id="CHEBI:57945"/>
        <dbReference type="EC" id="7.2.1.1"/>
    </reaction>
</comment>
<keyword evidence="5 16" id="KW-0285">Flavoprotein</keyword>
<evidence type="ECO:0000256" key="11">
    <source>
        <dbReference type="ARBA" id="ARBA00023053"/>
    </source>
</evidence>
<evidence type="ECO:0000256" key="9">
    <source>
        <dbReference type="ARBA" id="ARBA00022989"/>
    </source>
</evidence>
<dbReference type="GO" id="GO:0006814">
    <property type="term" value="P:sodium ion transport"/>
    <property type="evidence" value="ECO:0007669"/>
    <property type="project" value="UniProtKB-UniRule"/>
</dbReference>